<dbReference type="RefSeq" id="WP_262308484.1">
    <property type="nucleotide sequence ID" value="NZ_CP106679.1"/>
</dbReference>
<comment type="similarity">
    <text evidence="1">Belongs to the SIMIBI class G3E GTPase family. ArgK/MeaB subfamily.</text>
</comment>
<dbReference type="PANTHER" id="PTHR23408">
    <property type="entry name" value="METHYLMALONYL-COA MUTASE"/>
    <property type="match status" value="1"/>
</dbReference>
<keyword evidence="3" id="KW-1185">Reference proteome</keyword>
<gene>
    <name evidence="2" type="primary">meaB</name>
    <name evidence="2" type="ORF">N6H18_11835</name>
</gene>
<evidence type="ECO:0000256" key="1">
    <source>
        <dbReference type="ARBA" id="ARBA00009625"/>
    </source>
</evidence>
<dbReference type="Gene3D" id="1.20.5.170">
    <property type="match status" value="1"/>
</dbReference>
<dbReference type="SUPFAM" id="SSF52540">
    <property type="entry name" value="P-loop containing nucleoside triphosphate hydrolases"/>
    <property type="match status" value="1"/>
</dbReference>
<dbReference type="Gene3D" id="1.10.287.130">
    <property type="match status" value="1"/>
</dbReference>
<dbReference type="NCBIfam" id="NF006958">
    <property type="entry name" value="PRK09435.1"/>
    <property type="match status" value="1"/>
</dbReference>
<dbReference type="EMBL" id="CP106679">
    <property type="protein sequence ID" value="UXP31040.1"/>
    <property type="molecule type" value="Genomic_DNA"/>
</dbReference>
<dbReference type="CDD" id="cd03114">
    <property type="entry name" value="MMAA-like"/>
    <property type="match status" value="1"/>
</dbReference>
<evidence type="ECO:0000313" key="2">
    <source>
        <dbReference type="EMBL" id="UXP31040.1"/>
    </source>
</evidence>
<dbReference type="PANTHER" id="PTHR23408:SF3">
    <property type="entry name" value="METHYLMALONIC ACIDURIA TYPE A PROTEIN, MITOCHONDRIAL"/>
    <property type="match status" value="1"/>
</dbReference>
<dbReference type="Gene3D" id="3.40.50.300">
    <property type="entry name" value="P-loop containing nucleotide triphosphate hydrolases"/>
    <property type="match status" value="1"/>
</dbReference>
<dbReference type="EC" id="3.6.5.-" evidence="2"/>
<dbReference type="InterPro" id="IPR005129">
    <property type="entry name" value="GTPase_ArgK"/>
</dbReference>
<evidence type="ECO:0000313" key="3">
    <source>
        <dbReference type="Proteomes" id="UP001065174"/>
    </source>
</evidence>
<reference evidence="2" key="1">
    <citation type="submission" date="2022-09" db="EMBL/GenBank/DDBJ databases">
        <title>Comparative genomics and taxonomic characterization of three novel marine species of genus Reichenbachiella exhibiting antioxidant and polysaccharide degradation activities.</title>
        <authorList>
            <person name="Muhammad N."/>
            <person name="Lee Y.-J."/>
            <person name="Ko J."/>
            <person name="Kim S.-G."/>
        </authorList>
    </citation>
    <scope>NUCLEOTIDE SEQUENCE</scope>
    <source>
        <strain evidence="2">BKB1-1</strain>
    </source>
</reference>
<sequence>MNRKDATYYVDAIRSGDRKVLSRAISIVESTRSSDMELSQRILTQLGHVDSTSLRIGITGSPGVGKSTFIESIGQIMTKEHQLAILAIDPSSPETGGSILGDKTRMNELSRNPKVYIRPSATYNYYGGVNQSTYKTILLCEAAGFDRVIIETVGVGQSEYMVRGMVDFFLLLAQPAAGDELQGIKKGVMEMVDGIVVNKCDGELVQKAMTTQSQLKEALHYSQDKGKQAPVLCCSAVTGEKIHDVYQMIEKACAAQKYSGLFDQNRTSQRSNYFVKSIEVVMLKRLLNNPEISAERTELLEKLAEGTLDTFTAVDEFMRWFENRYL</sequence>
<protein>
    <submittedName>
        <fullName evidence="2">Methylmalonyl Co-A mutase-associated GTPase MeaB</fullName>
        <ecNumber evidence="2">3.6.5.-</ecNumber>
    </submittedName>
</protein>
<proteinExistence type="inferred from homology"/>
<dbReference type="Proteomes" id="UP001065174">
    <property type="component" value="Chromosome"/>
</dbReference>
<accession>A0ABY6CKJ0</accession>
<dbReference type="NCBIfam" id="TIGR00750">
    <property type="entry name" value="lao"/>
    <property type="match status" value="1"/>
</dbReference>
<name>A0ABY6CKJ0_9BACT</name>
<dbReference type="Pfam" id="PF03308">
    <property type="entry name" value="MeaB"/>
    <property type="match status" value="1"/>
</dbReference>
<keyword evidence="2" id="KW-0378">Hydrolase</keyword>
<dbReference type="GO" id="GO:0016787">
    <property type="term" value="F:hydrolase activity"/>
    <property type="evidence" value="ECO:0007669"/>
    <property type="project" value="UniProtKB-KW"/>
</dbReference>
<organism evidence="2 3">
    <name type="scientific">Reichenbachiella agarivorans</name>
    <dbReference type="NCBI Taxonomy" id="2979464"/>
    <lineage>
        <taxon>Bacteria</taxon>
        <taxon>Pseudomonadati</taxon>
        <taxon>Bacteroidota</taxon>
        <taxon>Cytophagia</taxon>
        <taxon>Cytophagales</taxon>
        <taxon>Reichenbachiellaceae</taxon>
        <taxon>Reichenbachiella</taxon>
    </lineage>
</organism>
<dbReference type="InterPro" id="IPR027417">
    <property type="entry name" value="P-loop_NTPase"/>
</dbReference>